<dbReference type="AlphaFoldDB" id="F2QE40"/>
<evidence type="ECO:0000313" key="1">
    <source>
        <dbReference type="EMBL" id="CBZ00909.1"/>
    </source>
</evidence>
<dbReference type="Proteomes" id="UP000008131">
    <property type="component" value="Chromosome"/>
</dbReference>
<evidence type="ECO:0000313" key="2">
    <source>
        <dbReference type="Proteomes" id="UP000008131"/>
    </source>
</evidence>
<proteinExistence type="predicted"/>
<dbReference type="EMBL" id="FR720602">
    <property type="protein sequence ID" value="CBZ00909.1"/>
    <property type="molecule type" value="Genomic_DNA"/>
</dbReference>
<organism evidence="1 2">
    <name type="scientific">Streptococcus oralis (strain Uo5)</name>
    <dbReference type="NCBI Taxonomy" id="927666"/>
    <lineage>
        <taxon>Bacteria</taxon>
        <taxon>Bacillati</taxon>
        <taxon>Bacillota</taxon>
        <taxon>Bacilli</taxon>
        <taxon>Lactobacillales</taxon>
        <taxon>Streptococcaceae</taxon>
        <taxon>Streptococcus</taxon>
    </lineage>
</organism>
<name>F2QE40_STROU</name>
<sequence length="26" mass="3059">MSLLSAIERQGYYEIKKPRVYKLGTN</sequence>
<protein>
    <submittedName>
        <fullName evidence="1">Uncharacterized protein</fullName>
    </submittedName>
</protein>
<dbReference type="KEGG" id="sor:SOR_1251"/>
<reference evidence="1 2" key="1">
    <citation type="journal article" date="2011" name="J. Bacteriol.">
        <title>Genome of Streptococcus oralis strain Uo5.</title>
        <authorList>
            <person name="Reichmann P."/>
            <person name="Nuhn M."/>
            <person name="Denapaite D."/>
            <person name="Bruckner R."/>
            <person name="Henrich B."/>
            <person name="Maurer P."/>
            <person name="Rieger M."/>
            <person name="Klages S."/>
            <person name="Reinhard R."/>
            <person name="Hakenbeck R."/>
        </authorList>
    </citation>
    <scope>NUCLEOTIDE SEQUENCE [LARGE SCALE GENOMIC DNA]</scope>
    <source>
        <strain evidence="1 2">Uo5</strain>
    </source>
</reference>
<dbReference type="HOGENOM" id="CLU_3417094_0_0_9"/>
<gene>
    <name evidence="1" type="ordered locus">SOR_1251</name>
</gene>
<accession>F2QE40</accession>